<feature type="region of interest" description="Disordered" evidence="1">
    <location>
        <begin position="1"/>
        <end position="25"/>
    </location>
</feature>
<comment type="caution">
    <text evidence="3">The sequence shown here is derived from an EMBL/GenBank/DDBJ whole genome shotgun (WGS) entry which is preliminary data.</text>
</comment>
<proteinExistence type="predicted"/>
<evidence type="ECO:0000256" key="2">
    <source>
        <dbReference type="SAM" id="Phobius"/>
    </source>
</evidence>
<dbReference type="EMBL" id="JAANQT010002746">
    <property type="protein sequence ID" value="KAG1301911.1"/>
    <property type="molecule type" value="Genomic_DNA"/>
</dbReference>
<dbReference type="AlphaFoldDB" id="A0A9P7BMG8"/>
<sequence length="550" mass="60295">MTPSKKEITTISHKESTSTRSERRPTATFHNKKINIVIAINKYTSESLVIRKKDTQSSNAAANMANIIQTASNSTITAVAQRATFIHNSPFKTMSVDHNKSDYLANNLHYNATNSFTQAVRVITSTENWDNSVSIDRAFSKPTPTMNRSSKHQVSTKTKEADFFNIKSNLTMHKTKMPIESDIKSTTVDHISKDKDSKTKQTDISRASASRNFQKMDKVTLTDARGSFTGSETTKTYTKTTIIYASRDTKMPKEAKNYTSSDVTTMIISTTTATISTTMVMTATATKDGNNIYTPKSIYRYHTLSWLSGDFTFSAPTSTTITTSSTILTAEPSTTDDSPEYIAPNIGVIIPETSSSVIIKFTQPSYSQMVQDDLLTARFVQSLPLLISHSLNISPDNVIITTISYLLDQDSGLVVSLAIPNDQVTNLQNLISNHTSILYSGNNSQLASLIDPSYFVASNQSFDHSEQSTAGTAGSSNGLSKNVLIAVCVSVGTVIYAIVAIVAYKVYKKQKNIKQAANPTVQVHCISEPIMQDNSLERPTNSQPPHPAFL</sequence>
<organism evidence="3 4">
    <name type="scientific">Rhizopus oryzae</name>
    <name type="common">Mucormycosis agent</name>
    <name type="synonym">Rhizopus arrhizus var. delemar</name>
    <dbReference type="NCBI Taxonomy" id="64495"/>
    <lineage>
        <taxon>Eukaryota</taxon>
        <taxon>Fungi</taxon>
        <taxon>Fungi incertae sedis</taxon>
        <taxon>Mucoromycota</taxon>
        <taxon>Mucoromycotina</taxon>
        <taxon>Mucoromycetes</taxon>
        <taxon>Mucorales</taxon>
        <taxon>Mucorineae</taxon>
        <taxon>Rhizopodaceae</taxon>
        <taxon>Rhizopus</taxon>
    </lineage>
</organism>
<keyword evidence="2" id="KW-0472">Membrane</keyword>
<gene>
    <name evidence="3" type="ORF">G6F64_011386</name>
</gene>
<evidence type="ECO:0000313" key="3">
    <source>
        <dbReference type="EMBL" id="KAG1301911.1"/>
    </source>
</evidence>
<feature type="transmembrane region" description="Helical" evidence="2">
    <location>
        <begin position="483"/>
        <end position="504"/>
    </location>
</feature>
<evidence type="ECO:0000256" key="1">
    <source>
        <dbReference type="SAM" id="MobiDB-lite"/>
    </source>
</evidence>
<dbReference type="Proteomes" id="UP000716291">
    <property type="component" value="Unassembled WGS sequence"/>
</dbReference>
<keyword evidence="4" id="KW-1185">Reference proteome</keyword>
<evidence type="ECO:0000313" key="4">
    <source>
        <dbReference type="Proteomes" id="UP000716291"/>
    </source>
</evidence>
<protein>
    <submittedName>
        <fullName evidence="3">Uncharacterized protein</fullName>
    </submittedName>
</protein>
<keyword evidence="2" id="KW-0812">Transmembrane</keyword>
<reference evidence="3" key="1">
    <citation type="journal article" date="2020" name="Microb. Genom.">
        <title>Genetic diversity of clinical and environmental Mucorales isolates obtained from an investigation of mucormycosis cases among solid organ transplant recipients.</title>
        <authorList>
            <person name="Nguyen M.H."/>
            <person name="Kaul D."/>
            <person name="Muto C."/>
            <person name="Cheng S.J."/>
            <person name="Richter R.A."/>
            <person name="Bruno V.M."/>
            <person name="Liu G."/>
            <person name="Beyhan S."/>
            <person name="Sundermann A.J."/>
            <person name="Mounaud S."/>
            <person name="Pasculle A.W."/>
            <person name="Nierman W.C."/>
            <person name="Driscoll E."/>
            <person name="Cumbie R."/>
            <person name="Clancy C.J."/>
            <person name="Dupont C.L."/>
        </authorList>
    </citation>
    <scope>NUCLEOTIDE SEQUENCE</scope>
    <source>
        <strain evidence="3">GL11</strain>
    </source>
</reference>
<keyword evidence="2" id="KW-1133">Transmembrane helix</keyword>
<accession>A0A9P7BMG8</accession>
<name>A0A9P7BMG8_RHIOR</name>